<dbReference type="InterPro" id="IPR003594">
    <property type="entry name" value="HATPase_dom"/>
</dbReference>
<evidence type="ECO:0000256" key="14">
    <source>
        <dbReference type="ARBA" id="ARBA00023136"/>
    </source>
</evidence>
<dbReference type="SMART" id="SM00388">
    <property type="entry name" value="HisKA"/>
    <property type="match status" value="1"/>
</dbReference>
<dbReference type="CDD" id="cd12914">
    <property type="entry name" value="PDC1_DGC_like"/>
    <property type="match status" value="1"/>
</dbReference>
<feature type="domain" description="HAMP" evidence="21">
    <location>
        <begin position="307"/>
        <end position="360"/>
    </location>
</feature>
<dbReference type="SMART" id="SM00091">
    <property type="entry name" value="PAS"/>
    <property type="match status" value="3"/>
</dbReference>
<proteinExistence type="inferred from homology"/>
<dbReference type="PROSITE" id="PS50112">
    <property type="entry name" value="PAS"/>
    <property type="match status" value="1"/>
</dbReference>
<dbReference type="InterPro" id="IPR001610">
    <property type="entry name" value="PAC"/>
</dbReference>
<dbReference type="CDD" id="cd00082">
    <property type="entry name" value="HisKA"/>
    <property type="match status" value="1"/>
</dbReference>
<evidence type="ECO:0000256" key="8">
    <source>
        <dbReference type="ARBA" id="ARBA00022692"/>
    </source>
</evidence>
<dbReference type="InterPro" id="IPR001789">
    <property type="entry name" value="Sig_transdc_resp-reg_receiver"/>
</dbReference>
<dbReference type="RefSeq" id="WP_198124046.1">
    <property type="nucleotide sequence ID" value="NZ_JAECZC010000009.1"/>
</dbReference>
<dbReference type="InterPro" id="IPR033479">
    <property type="entry name" value="dCache_1"/>
</dbReference>
<keyword evidence="14" id="KW-0472">Membrane</keyword>
<dbReference type="GO" id="GO:0000155">
    <property type="term" value="F:phosphorelay sensor kinase activity"/>
    <property type="evidence" value="ECO:0007669"/>
    <property type="project" value="InterPro"/>
</dbReference>
<dbReference type="SUPFAM" id="SSF55874">
    <property type="entry name" value="ATPase domain of HSP90 chaperone/DNA topoisomerase II/histidine kinase"/>
    <property type="match status" value="1"/>
</dbReference>
<comment type="subcellular location">
    <subcellularLocation>
        <location evidence="2">Cell membrane</location>
        <topology evidence="2">Multi-pass membrane protein</topology>
    </subcellularLocation>
</comment>
<dbReference type="CDD" id="cd00130">
    <property type="entry name" value="PAS"/>
    <property type="match status" value="2"/>
</dbReference>
<evidence type="ECO:0000259" key="19">
    <source>
        <dbReference type="PROSITE" id="PS50112"/>
    </source>
</evidence>
<evidence type="ECO:0000256" key="11">
    <source>
        <dbReference type="ARBA" id="ARBA00022840"/>
    </source>
</evidence>
<dbReference type="Pfam" id="PF02518">
    <property type="entry name" value="HATPase_c"/>
    <property type="match status" value="1"/>
</dbReference>
<evidence type="ECO:0000256" key="16">
    <source>
        <dbReference type="PROSITE-ProRule" id="PRU00169"/>
    </source>
</evidence>
<dbReference type="SMART" id="SM00448">
    <property type="entry name" value="REC"/>
    <property type="match status" value="1"/>
</dbReference>
<dbReference type="InterPro" id="IPR005467">
    <property type="entry name" value="His_kinase_dom"/>
</dbReference>
<evidence type="ECO:0000259" key="18">
    <source>
        <dbReference type="PROSITE" id="PS50110"/>
    </source>
</evidence>
<keyword evidence="9" id="KW-0547">Nucleotide-binding</keyword>
<reference evidence="22 23" key="1">
    <citation type="journal article" date="2021" name="Int. J. Syst. Evol. Microbiol.">
        <title>Amazonocrinis nigriterrae gen. nov., sp. nov., Atlanticothrix silvestris gen. nov., sp. nov. and Dendronalium phyllosphericum gen. nov., sp. nov., nostocacean cyanobacteria from Brazilian environments.</title>
        <authorList>
            <person name="Alvarenga D.O."/>
            <person name="Andreote A.P.D."/>
            <person name="Branco L.H.Z."/>
            <person name="Delbaje E."/>
            <person name="Cruz R.B."/>
            <person name="Varani A.M."/>
            <person name="Fiore M.F."/>
        </authorList>
    </citation>
    <scope>NUCLEOTIDE SEQUENCE [LARGE SCALE GENOMIC DNA]</scope>
    <source>
        <strain evidence="22 23">CENA67</strain>
    </source>
</reference>
<evidence type="ECO:0000256" key="12">
    <source>
        <dbReference type="ARBA" id="ARBA00022989"/>
    </source>
</evidence>
<name>A0A8J7HT96_9NOST</name>
<dbReference type="Gene3D" id="6.10.340.10">
    <property type="match status" value="1"/>
</dbReference>
<dbReference type="InterPro" id="IPR013656">
    <property type="entry name" value="PAS_4"/>
</dbReference>
<dbReference type="InterPro" id="IPR029151">
    <property type="entry name" value="Sensor-like_sf"/>
</dbReference>
<feature type="domain" description="PAS" evidence="19">
    <location>
        <begin position="508"/>
        <end position="554"/>
    </location>
</feature>
<evidence type="ECO:0000259" key="17">
    <source>
        <dbReference type="PROSITE" id="PS50109"/>
    </source>
</evidence>
<dbReference type="InterPro" id="IPR036890">
    <property type="entry name" value="HATPase_C_sf"/>
</dbReference>
<dbReference type="InterPro" id="IPR036097">
    <property type="entry name" value="HisK_dim/P_sf"/>
</dbReference>
<dbReference type="CDD" id="cd16922">
    <property type="entry name" value="HATPase_EvgS-ArcB-TorS-like"/>
    <property type="match status" value="1"/>
</dbReference>
<dbReference type="GO" id="GO:0005524">
    <property type="term" value="F:ATP binding"/>
    <property type="evidence" value="ECO:0007669"/>
    <property type="project" value="UniProtKB-KW"/>
</dbReference>
<dbReference type="Gene3D" id="2.10.70.100">
    <property type="match status" value="1"/>
</dbReference>
<evidence type="ECO:0000256" key="2">
    <source>
        <dbReference type="ARBA" id="ARBA00004651"/>
    </source>
</evidence>
<dbReference type="Gene3D" id="1.10.287.130">
    <property type="match status" value="1"/>
</dbReference>
<keyword evidence="11" id="KW-0067">ATP-binding</keyword>
<feature type="domain" description="Histidine kinase" evidence="17">
    <location>
        <begin position="797"/>
        <end position="1015"/>
    </location>
</feature>
<sequence length="1155" mass="127607">MRSWLNSTLRIRLVILVLLAVVPALGLILYTASEQRRTATAEAREQTLQLARLAANNQKQVVEATRQLLMILAQLPVVRQANSAECNQLLSDILKQHSAYATFAVLDAQGNTICTGIPYSGLPNAKNRSYFQRALQTRKFAVGEYQIGRATKKATLNFAYPVVDKAVQVQTVVVAALDLAQLNHLAVQLKMPEGAVLSVVDRKGTLLVRYPDSQTWVGKSLRPDAFIRMKNAQGEGMDEITSLDGMRRIFAFVPLGDNPLNPDEYIRVGIPKSEVIANANSLLFRNLISLGAVTFLAIAAAWVGGDIFFIQQIKSLVQTAKILGSGQLNTRTGLSHISGELGQLAQAIDEMAAALEAREMAIASLSQNMQTLFELIPIGILITEDMEFKEVKSNPAFAEILGLSSKANASHTPVNAPCPSYNILRQGKELSPEEYPLRYAAIHNTEVKGTEVDIVRGDGVVFNLFGYAAPLINEQGNPRGAVAAFLDITERKQTEERTRQLMSQVQHQANILNAILSASVDHIFIFDRDGRYQYVSEGGAAVLGWTPEEIVGKTWQELGFAPEMFATMGRVDTQRETVMTTGKPVKAETEYNAADRLHCYEYILAPLYTPEQTMPSATSSTNAGVIAVSRDISDRKRTEQALRKSEQRLRLAQRAGKIGTWEWNLRTGEVSWSEGIWDILGLEIDTEEPGVQAWVDFIHPDDRPRIMAGVEKVLAEGKEYYDEFRIVRKDNTVIWLASKGQIIRDTNGQAERFLGVNIDISERKQAEEEREELLLREQAAREAAETANRIKDEFLAVLSHELRTPLNPILGWVKLLRTRQLDEEKKVIALETIERNAKLQTQLIGDLLDISRILQGKLTLNISLVDLAATIAAAKETVRLAAEAKAIQIHTEIAPEVKPFMGDASRLQQVVWNLLSNAVKFTPIAGEVQIKLESSNNYTQIQVSDTGKGITPEFLPYVFETFRQADSATTRKFGGLGLGLAIVRHIVEMHGGTVHADSKGEDQGATFTVKLPQITTVLKPNQNQNLSKISLNLRGVRVLTVEDDQDTRELLVFTIGHYGAQVTAAASASEALKILKQFQPDILVCDIAMPEMDGYTLIRQIRTWPKEQGGQIKAIALTAHAGESDQKQALAAGFQKHLSKPIDPEELIEAIASLT</sequence>
<keyword evidence="10" id="KW-0418">Kinase</keyword>
<dbReference type="SMART" id="SM00086">
    <property type="entry name" value="PAC"/>
    <property type="match status" value="2"/>
</dbReference>
<feature type="domain" description="PAC" evidence="20">
    <location>
        <begin position="720"/>
        <end position="772"/>
    </location>
</feature>
<keyword evidence="5" id="KW-1003">Cell membrane</keyword>
<comment type="catalytic activity">
    <reaction evidence="1">
        <text>ATP + protein L-histidine = ADP + protein N-phospho-L-histidine.</text>
        <dbReference type="EC" id="2.7.13.3"/>
    </reaction>
</comment>
<evidence type="ECO:0000256" key="13">
    <source>
        <dbReference type="ARBA" id="ARBA00023012"/>
    </source>
</evidence>
<dbReference type="NCBIfam" id="TIGR00229">
    <property type="entry name" value="sensory_box"/>
    <property type="match status" value="3"/>
</dbReference>
<dbReference type="InterPro" id="IPR003660">
    <property type="entry name" value="HAMP_dom"/>
</dbReference>
<dbReference type="Gene3D" id="3.30.565.10">
    <property type="entry name" value="Histidine kinase-like ATPase, C-terminal domain"/>
    <property type="match status" value="1"/>
</dbReference>
<dbReference type="SUPFAM" id="SSF47384">
    <property type="entry name" value="Homodimeric domain of signal transducing histidine kinase"/>
    <property type="match status" value="1"/>
</dbReference>
<evidence type="ECO:0000256" key="3">
    <source>
        <dbReference type="ARBA" id="ARBA00006402"/>
    </source>
</evidence>
<gene>
    <name evidence="22" type="ORF">I8748_07785</name>
</gene>
<dbReference type="GO" id="GO:0005886">
    <property type="term" value="C:plasma membrane"/>
    <property type="evidence" value="ECO:0007669"/>
    <property type="project" value="UniProtKB-SubCell"/>
</dbReference>
<feature type="domain" description="Response regulatory" evidence="18">
    <location>
        <begin position="1037"/>
        <end position="1155"/>
    </location>
</feature>
<evidence type="ECO:0000313" key="22">
    <source>
        <dbReference type="EMBL" id="MBH8562074.1"/>
    </source>
</evidence>
<evidence type="ECO:0000256" key="5">
    <source>
        <dbReference type="ARBA" id="ARBA00022475"/>
    </source>
</evidence>
<protein>
    <recommendedName>
        <fullName evidence="15">Circadian input-output histidine kinase CikA</fullName>
        <ecNumber evidence="4">2.7.13.3</ecNumber>
    </recommendedName>
</protein>
<feature type="domain" description="PAC" evidence="20">
    <location>
        <begin position="448"/>
        <end position="500"/>
    </location>
</feature>
<organism evidence="22 23">
    <name type="scientific">Amazonocrinis nigriterrae CENA67</name>
    <dbReference type="NCBI Taxonomy" id="2794033"/>
    <lineage>
        <taxon>Bacteria</taxon>
        <taxon>Bacillati</taxon>
        <taxon>Cyanobacteriota</taxon>
        <taxon>Cyanophyceae</taxon>
        <taxon>Nostocales</taxon>
        <taxon>Nostocaceae</taxon>
        <taxon>Amazonocrinis</taxon>
        <taxon>Amazonocrinis nigriterrae</taxon>
    </lineage>
</organism>
<dbReference type="InterPro" id="IPR004358">
    <property type="entry name" value="Sig_transdc_His_kin-like_C"/>
</dbReference>
<dbReference type="InterPro" id="IPR000700">
    <property type="entry name" value="PAS-assoc_C"/>
</dbReference>
<evidence type="ECO:0000259" key="20">
    <source>
        <dbReference type="PROSITE" id="PS50113"/>
    </source>
</evidence>
<dbReference type="EMBL" id="JAECZC010000009">
    <property type="protein sequence ID" value="MBH8562074.1"/>
    <property type="molecule type" value="Genomic_DNA"/>
</dbReference>
<dbReference type="PROSITE" id="PS50109">
    <property type="entry name" value="HIS_KIN"/>
    <property type="match status" value="1"/>
</dbReference>
<dbReference type="Gene3D" id="3.30.450.20">
    <property type="entry name" value="PAS domain"/>
    <property type="match status" value="5"/>
</dbReference>
<accession>A0A8J7HT96</accession>
<dbReference type="Gene3D" id="3.40.50.2300">
    <property type="match status" value="1"/>
</dbReference>
<evidence type="ECO:0000256" key="15">
    <source>
        <dbReference type="ARBA" id="ARBA00074306"/>
    </source>
</evidence>
<dbReference type="InterPro" id="IPR011006">
    <property type="entry name" value="CheY-like_superfamily"/>
</dbReference>
<dbReference type="Pfam" id="PF00512">
    <property type="entry name" value="HisKA"/>
    <property type="match status" value="1"/>
</dbReference>
<dbReference type="InterPro" id="IPR003661">
    <property type="entry name" value="HisK_dim/P_dom"/>
</dbReference>
<dbReference type="Pfam" id="PF08448">
    <property type="entry name" value="PAS_4"/>
    <property type="match status" value="1"/>
</dbReference>
<dbReference type="InterPro" id="IPR013655">
    <property type="entry name" value="PAS_fold_3"/>
</dbReference>
<dbReference type="PANTHER" id="PTHR43547:SF2">
    <property type="entry name" value="HYBRID SIGNAL TRANSDUCTION HISTIDINE KINASE C"/>
    <property type="match status" value="1"/>
</dbReference>
<dbReference type="AlphaFoldDB" id="A0A8J7HT96"/>
<dbReference type="CDD" id="cd12915">
    <property type="entry name" value="PDC2_DGC_like"/>
    <property type="match status" value="1"/>
</dbReference>
<dbReference type="FunFam" id="3.30.565.10:FF:000010">
    <property type="entry name" value="Sensor histidine kinase RcsC"/>
    <property type="match status" value="1"/>
</dbReference>
<dbReference type="SUPFAM" id="SSF52172">
    <property type="entry name" value="CheY-like"/>
    <property type="match status" value="1"/>
</dbReference>
<dbReference type="EC" id="2.7.13.3" evidence="4"/>
<evidence type="ECO:0000256" key="10">
    <source>
        <dbReference type="ARBA" id="ARBA00022777"/>
    </source>
</evidence>
<dbReference type="PROSITE" id="PS50110">
    <property type="entry name" value="RESPONSE_REGULATORY"/>
    <property type="match status" value="1"/>
</dbReference>
<dbReference type="Pfam" id="PF00072">
    <property type="entry name" value="Response_reg"/>
    <property type="match status" value="1"/>
</dbReference>
<evidence type="ECO:0000256" key="1">
    <source>
        <dbReference type="ARBA" id="ARBA00000085"/>
    </source>
</evidence>
<dbReference type="PROSITE" id="PS50885">
    <property type="entry name" value="HAMP"/>
    <property type="match status" value="1"/>
</dbReference>
<feature type="modified residue" description="4-aspartylphosphate" evidence="16">
    <location>
        <position position="1086"/>
    </location>
</feature>
<keyword evidence="13" id="KW-0902">Two-component regulatory system</keyword>
<dbReference type="Proteomes" id="UP000632766">
    <property type="component" value="Unassembled WGS sequence"/>
</dbReference>
<dbReference type="Pfam" id="PF02743">
    <property type="entry name" value="dCache_1"/>
    <property type="match status" value="1"/>
</dbReference>
<dbReference type="PRINTS" id="PR00344">
    <property type="entry name" value="BCTRLSENSOR"/>
</dbReference>
<evidence type="ECO:0000256" key="4">
    <source>
        <dbReference type="ARBA" id="ARBA00012438"/>
    </source>
</evidence>
<dbReference type="SUPFAM" id="SSF55785">
    <property type="entry name" value="PYP-like sensor domain (PAS domain)"/>
    <property type="match status" value="3"/>
</dbReference>
<dbReference type="CDD" id="cd17580">
    <property type="entry name" value="REC_2_DhkD-like"/>
    <property type="match status" value="1"/>
</dbReference>
<dbReference type="Pfam" id="PF08447">
    <property type="entry name" value="PAS_3"/>
    <property type="match status" value="1"/>
</dbReference>
<dbReference type="InterPro" id="IPR035965">
    <property type="entry name" value="PAS-like_dom_sf"/>
</dbReference>
<evidence type="ECO:0000259" key="21">
    <source>
        <dbReference type="PROSITE" id="PS50885"/>
    </source>
</evidence>
<dbReference type="Pfam" id="PF13426">
    <property type="entry name" value="PAS_9"/>
    <property type="match status" value="1"/>
</dbReference>
<dbReference type="FunFam" id="1.10.287.130:FF:000004">
    <property type="entry name" value="Ethylene receptor 1"/>
    <property type="match status" value="1"/>
</dbReference>
<evidence type="ECO:0000256" key="7">
    <source>
        <dbReference type="ARBA" id="ARBA00022679"/>
    </source>
</evidence>
<dbReference type="Pfam" id="PF00672">
    <property type="entry name" value="HAMP"/>
    <property type="match status" value="1"/>
</dbReference>
<dbReference type="SMART" id="SM00387">
    <property type="entry name" value="HATPase_c"/>
    <property type="match status" value="1"/>
</dbReference>
<evidence type="ECO:0000256" key="6">
    <source>
        <dbReference type="ARBA" id="ARBA00022553"/>
    </source>
</evidence>
<dbReference type="CDD" id="cd06225">
    <property type="entry name" value="HAMP"/>
    <property type="match status" value="1"/>
</dbReference>
<keyword evidence="8" id="KW-0812">Transmembrane</keyword>
<keyword evidence="23" id="KW-1185">Reference proteome</keyword>
<dbReference type="InterPro" id="IPR000014">
    <property type="entry name" value="PAS"/>
</dbReference>
<dbReference type="PROSITE" id="PS50113">
    <property type="entry name" value="PAC"/>
    <property type="match status" value="2"/>
</dbReference>
<comment type="caution">
    <text evidence="22">The sequence shown here is derived from an EMBL/GenBank/DDBJ whole genome shotgun (WGS) entry which is preliminary data.</text>
</comment>
<dbReference type="SUPFAM" id="SSF103190">
    <property type="entry name" value="Sensory domain-like"/>
    <property type="match status" value="1"/>
</dbReference>
<dbReference type="PANTHER" id="PTHR43547">
    <property type="entry name" value="TWO-COMPONENT HISTIDINE KINASE"/>
    <property type="match status" value="1"/>
</dbReference>
<evidence type="ECO:0000256" key="9">
    <source>
        <dbReference type="ARBA" id="ARBA00022741"/>
    </source>
</evidence>
<comment type="similarity">
    <text evidence="3">In the N-terminal section; belongs to the phytochrome family.</text>
</comment>
<dbReference type="SMART" id="SM00304">
    <property type="entry name" value="HAMP"/>
    <property type="match status" value="1"/>
</dbReference>
<keyword evidence="7" id="KW-0808">Transferase</keyword>
<keyword evidence="6 16" id="KW-0597">Phosphoprotein</keyword>
<keyword evidence="12" id="KW-1133">Transmembrane helix</keyword>
<evidence type="ECO:0000313" key="23">
    <source>
        <dbReference type="Proteomes" id="UP000632766"/>
    </source>
</evidence>